<dbReference type="RefSeq" id="WP_014887221.1">
    <property type="nucleotide sequence ID" value="NC_018416.1"/>
</dbReference>
<dbReference type="AlphaFoldDB" id="J3VPU1"/>
<dbReference type="InterPro" id="IPR050239">
    <property type="entry name" value="Sigma-70_RNA_pol_init_factors"/>
</dbReference>
<dbReference type="PANTHER" id="PTHR30603">
    <property type="entry name" value="RNA POLYMERASE SIGMA FACTOR RPO"/>
    <property type="match status" value="1"/>
</dbReference>
<protein>
    <submittedName>
        <fullName evidence="3">Putative RNA polymerase sigma factor rpoD</fullName>
    </submittedName>
</protein>
<dbReference type="Pfam" id="PF04545">
    <property type="entry name" value="Sigma70_r4"/>
    <property type="match status" value="1"/>
</dbReference>
<keyword evidence="1" id="KW-0472">Membrane</keyword>
<organism evidence="3 4">
    <name type="scientific">Candidatus Carsonella ruddii HC isolate Thao2000</name>
    <dbReference type="NCBI Taxonomy" id="1202538"/>
    <lineage>
        <taxon>Bacteria</taxon>
        <taxon>Pseudomonadati</taxon>
        <taxon>Pseudomonadota</taxon>
        <taxon>Gammaproteobacteria</taxon>
        <taxon>Oceanospirillales</taxon>
        <taxon>Halomonadaceae</taxon>
        <taxon>Zymobacter group</taxon>
        <taxon>Candidatus Carsonella</taxon>
    </lineage>
</organism>
<reference evidence="3 4" key="1">
    <citation type="journal article" date="2012" name="Mol. Biol. Evol.">
        <title>Genome reduction and co-evolution between the primary and secondary bacterial symbionts of psyllids.</title>
        <authorList>
            <person name="Sloan D.B."/>
            <person name="Moran N.A."/>
        </authorList>
    </citation>
    <scope>NUCLEOTIDE SEQUENCE [LARGE SCALE GENOMIC DNA]</scope>
    <source>
        <strain evidence="3 4">HC</strain>
    </source>
</reference>
<feature type="transmembrane region" description="Helical" evidence="1">
    <location>
        <begin position="57"/>
        <end position="77"/>
    </location>
</feature>
<evidence type="ECO:0000313" key="3">
    <source>
        <dbReference type="EMBL" id="AFP83921.1"/>
    </source>
</evidence>
<evidence type="ECO:0000259" key="2">
    <source>
        <dbReference type="PROSITE" id="PS00716"/>
    </source>
</evidence>
<dbReference type="OrthoDB" id="9809557at2"/>
<name>J3VPU1_CARRU</name>
<sequence>MNLNFFFKKKKNIIFLIKKISKKYFKFLKYNNYIKYNFKKTKYFIFKLKNNLQKKKIIIFNLINYFILKNYIIKLFFKKFIFFFKKKIIKKNFIISKILYLYFKKIKFYFNEIKIRYLLVFFEKKINFLKNNLIILKNNHLIFKEKIIEKNNMFFFFELKIFFVIINKINKKIINNNIKIINKNIKKYKNKNFFNDLYQECYLEFKKIIKNNILNKNSFLKFCYWKFKKITIRITNLKKNKKKIELLSVDKPLFNQSLKYFLSEKEKSILIEFARNALKNIIRNLIYNLPKKEQKIIRLRFGIGEIRIFTLEEIGKLCNLTKERIRQLELNVIIKIRQPKILNLLKPYIKILKSLE</sequence>
<dbReference type="GeneID" id="67454614"/>
<dbReference type="InterPro" id="IPR013324">
    <property type="entry name" value="RNA_pol_sigma_r3/r4-like"/>
</dbReference>
<dbReference type="PROSITE" id="PS00716">
    <property type="entry name" value="SIGMA70_2"/>
    <property type="match status" value="1"/>
</dbReference>
<dbReference type="InterPro" id="IPR014284">
    <property type="entry name" value="RNA_pol_sigma-70_dom"/>
</dbReference>
<accession>J3VPU1</accession>
<dbReference type="SUPFAM" id="SSF88659">
    <property type="entry name" value="Sigma3 and sigma4 domains of RNA polymerase sigma factors"/>
    <property type="match status" value="1"/>
</dbReference>
<dbReference type="InterPro" id="IPR000943">
    <property type="entry name" value="RNA_pol_sigma70"/>
</dbReference>
<gene>
    <name evidence="3" type="primary">rpoD</name>
    <name evidence="3" type="ORF">A353_074</name>
</gene>
<dbReference type="NCBIfam" id="TIGR02937">
    <property type="entry name" value="sigma70-ECF"/>
    <property type="match status" value="1"/>
</dbReference>
<dbReference type="SMR" id="J3VPU1"/>
<keyword evidence="1" id="KW-1133">Transmembrane helix</keyword>
<dbReference type="KEGG" id="crh:A353_074"/>
<dbReference type="GO" id="GO:0003700">
    <property type="term" value="F:DNA-binding transcription factor activity"/>
    <property type="evidence" value="ECO:0007669"/>
    <property type="project" value="InterPro"/>
</dbReference>
<dbReference type="PRINTS" id="PR00046">
    <property type="entry name" value="SIGMA70FCT"/>
</dbReference>
<dbReference type="InterPro" id="IPR036388">
    <property type="entry name" value="WH-like_DNA-bd_sf"/>
</dbReference>
<dbReference type="HOGENOM" id="CLU_879059_0_0_6"/>
<feature type="domain" description="RNA polymerase sigma-70" evidence="2">
    <location>
        <begin position="310"/>
        <end position="336"/>
    </location>
</feature>
<dbReference type="InterPro" id="IPR007630">
    <property type="entry name" value="RNA_pol_sigma70_r4"/>
</dbReference>
<dbReference type="PATRIC" id="fig|1202538.3.peg.66"/>
<proteinExistence type="predicted"/>
<dbReference type="GO" id="GO:0006352">
    <property type="term" value="P:DNA-templated transcription initiation"/>
    <property type="evidence" value="ECO:0007669"/>
    <property type="project" value="InterPro"/>
</dbReference>
<evidence type="ECO:0000313" key="4">
    <source>
        <dbReference type="Proteomes" id="UP000003934"/>
    </source>
</evidence>
<dbReference type="Proteomes" id="UP000003934">
    <property type="component" value="Chromosome"/>
</dbReference>
<keyword evidence="4" id="KW-1185">Reference proteome</keyword>
<evidence type="ECO:0000256" key="1">
    <source>
        <dbReference type="SAM" id="Phobius"/>
    </source>
</evidence>
<keyword evidence="1" id="KW-0812">Transmembrane</keyword>
<dbReference type="STRING" id="1202538.A353_074"/>
<dbReference type="EMBL" id="CP003543">
    <property type="protein sequence ID" value="AFP83921.1"/>
    <property type="molecule type" value="Genomic_DNA"/>
</dbReference>
<dbReference type="Gene3D" id="1.10.10.10">
    <property type="entry name" value="Winged helix-like DNA-binding domain superfamily/Winged helix DNA-binding domain"/>
    <property type="match status" value="1"/>
</dbReference>
<dbReference type="PANTHER" id="PTHR30603:SF60">
    <property type="entry name" value="RNA POLYMERASE SIGMA FACTOR RPOD"/>
    <property type="match status" value="1"/>
</dbReference>